<keyword evidence="5" id="KW-1185">Reference proteome</keyword>
<dbReference type="AlphaFoldDB" id="A0A8H7PCL6"/>
<proteinExistence type="predicted"/>
<organism evidence="4 5">
    <name type="scientific">Mortierella isabellina</name>
    <name type="common">Filamentous fungus</name>
    <name type="synonym">Umbelopsis isabellina</name>
    <dbReference type="NCBI Taxonomy" id="91625"/>
    <lineage>
        <taxon>Eukaryota</taxon>
        <taxon>Fungi</taxon>
        <taxon>Fungi incertae sedis</taxon>
        <taxon>Mucoromycota</taxon>
        <taxon>Mucoromycotina</taxon>
        <taxon>Umbelopsidomycetes</taxon>
        <taxon>Umbelopsidales</taxon>
        <taxon>Umbelopsidaceae</taxon>
        <taxon>Umbelopsis</taxon>
    </lineage>
</organism>
<reference evidence="4" key="1">
    <citation type="submission" date="2020-12" db="EMBL/GenBank/DDBJ databases">
        <title>Metabolic potential, ecology and presence of endohyphal bacteria is reflected in genomic diversity of Mucoromycotina.</title>
        <authorList>
            <person name="Muszewska A."/>
            <person name="Okrasinska A."/>
            <person name="Steczkiewicz K."/>
            <person name="Drgas O."/>
            <person name="Orlowska M."/>
            <person name="Perlinska-Lenart U."/>
            <person name="Aleksandrzak-Piekarczyk T."/>
            <person name="Szatraj K."/>
            <person name="Zielenkiewicz U."/>
            <person name="Pilsyk S."/>
            <person name="Malc E."/>
            <person name="Mieczkowski P."/>
            <person name="Kruszewska J.S."/>
            <person name="Biernat P."/>
            <person name="Pawlowska J."/>
        </authorList>
    </citation>
    <scope>NUCLEOTIDE SEQUENCE</scope>
    <source>
        <strain evidence="4">WA0000067209</strain>
    </source>
</reference>
<dbReference type="PANTHER" id="PTHR15346">
    <property type="entry name" value="DYNACTIN SUBUNIT"/>
    <property type="match status" value="1"/>
</dbReference>
<protein>
    <recommendedName>
        <fullName evidence="6">Dynactin subunit 2</fullName>
    </recommendedName>
</protein>
<feature type="region of interest" description="Disordered" evidence="3">
    <location>
        <begin position="202"/>
        <end position="225"/>
    </location>
</feature>
<accession>A0A8H7PCL6</accession>
<dbReference type="OrthoDB" id="4977at2759"/>
<evidence type="ECO:0000256" key="3">
    <source>
        <dbReference type="SAM" id="MobiDB-lite"/>
    </source>
</evidence>
<dbReference type="Proteomes" id="UP000654370">
    <property type="component" value="Unassembled WGS sequence"/>
</dbReference>
<comment type="caution">
    <text evidence="4">The sequence shown here is derived from an EMBL/GenBank/DDBJ whole genome shotgun (WGS) entry which is preliminary data.</text>
</comment>
<keyword evidence="2" id="KW-0963">Cytoplasm</keyword>
<evidence type="ECO:0000313" key="5">
    <source>
        <dbReference type="Proteomes" id="UP000654370"/>
    </source>
</evidence>
<dbReference type="EMBL" id="JAEPQZ010000021">
    <property type="protein sequence ID" value="KAG2171416.1"/>
    <property type="molecule type" value="Genomic_DNA"/>
</dbReference>
<name>A0A8H7PCL6_MORIS</name>
<dbReference type="GO" id="GO:0005737">
    <property type="term" value="C:cytoplasm"/>
    <property type="evidence" value="ECO:0007669"/>
    <property type="project" value="UniProtKB-SubCell"/>
</dbReference>
<comment type="subcellular location">
    <subcellularLocation>
        <location evidence="1">Cytoplasm</location>
    </subcellularLocation>
</comment>
<dbReference type="GO" id="GO:0005869">
    <property type="term" value="C:dynactin complex"/>
    <property type="evidence" value="ECO:0007669"/>
    <property type="project" value="InterPro"/>
</dbReference>
<evidence type="ECO:0000256" key="2">
    <source>
        <dbReference type="ARBA" id="ARBA00022490"/>
    </source>
</evidence>
<evidence type="ECO:0000313" key="4">
    <source>
        <dbReference type="EMBL" id="KAG2171416.1"/>
    </source>
</evidence>
<dbReference type="GO" id="GO:0007017">
    <property type="term" value="P:microtubule-based process"/>
    <property type="evidence" value="ECO:0007669"/>
    <property type="project" value="InterPro"/>
</dbReference>
<dbReference type="InterPro" id="IPR028133">
    <property type="entry name" value="Dynamitin"/>
</dbReference>
<evidence type="ECO:0008006" key="6">
    <source>
        <dbReference type="Google" id="ProtNLM"/>
    </source>
</evidence>
<evidence type="ECO:0000256" key="1">
    <source>
        <dbReference type="ARBA" id="ARBA00004496"/>
    </source>
</evidence>
<dbReference type="Pfam" id="PF04912">
    <property type="entry name" value="Dynamitin"/>
    <property type="match status" value="1"/>
</dbReference>
<sequence length="450" mass="50322">MSSKYATLPDIDDQPDVYETEDISDRLRTFDSQDAQYSDDENEDVDRQGISLENAASRFQGAVVDASDTDFSDTLTRRRKAMYRTFVKRSTLETSEYEMLPKDPALQETPLQKLRRLQYELQELSEEVEKKREVEVMSTEIRQSDLLSQVSFLQSDLSRINSNLSGRSEHEQEGLSGQATEARHLIKQLEAYKSMVAAGSIEGKSEASDSQPAEKGPDGNGQTLTYELFYNPNTAQHLKQAQIADIDSRIAKLEQLVGLSSGDHVDSLPSSMPSSSIVALVSRLEKQITVLSQPRHLDMISRRVKLVNSELEKLNELKAGKRGESNNNNNGYGTDQANAGAVSDNMDEKIHSLFNTMNKVEPLINLTPALLARLKALQALHTEAATFSKSTKMISEEQGKITEDLQNLGGASRQLTKTFEENEANIQCNIKVMDDRITDLLQRINKLDVK</sequence>
<gene>
    <name evidence="4" type="ORF">INT43_009077</name>
</gene>